<evidence type="ECO:0000259" key="1">
    <source>
        <dbReference type="Pfam" id="PF01902"/>
    </source>
</evidence>
<reference evidence="3" key="1">
    <citation type="journal article" date="2019" name="Int. J. Syst. Evol. Microbiol.">
        <title>The Global Catalogue of Microorganisms (GCM) 10K type strain sequencing project: providing services to taxonomists for standard genome sequencing and annotation.</title>
        <authorList>
            <consortium name="The Broad Institute Genomics Platform"/>
            <consortium name="The Broad Institute Genome Sequencing Center for Infectious Disease"/>
            <person name="Wu L."/>
            <person name="Ma J."/>
        </authorList>
    </citation>
    <scope>NUCLEOTIDE SEQUENCE [LARGE SCALE GENOMIC DNA]</scope>
    <source>
        <strain evidence="3">KCTC 42805</strain>
    </source>
</reference>
<feature type="domain" description="Diphthamide synthase" evidence="1">
    <location>
        <begin position="5"/>
        <end position="201"/>
    </location>
</feature>
<dbReference type="InterPro" id="IPR002761">
    <property type="entry name" value="Diphthami_syn_dom"/>
</dbReference>
<dbReference type="PANTHER" id="PTHR12196">
    <property type="entry name" value="DOMAIN OF UNKNOWN FUNCTION 71 DUF71 -CONTAINING PROTEIN"/>
    <property type="match status" value="1"/>
</dbReference>
<dbReference type="CDD" id="cd01994">
    <property type="entry name" value="AANH_PF0828-like"/>
    <property type="match status" value="1"/>
</dbReference>
<dbReference type="Pfam" id="PF01902">
    <property type="entry name" value="Diphthami_syn_2"/>
    <property type="match status" value="1"/>
</dbReference>
<comment type="caution">
    <text evidence="2">The sequence shown here is derived from an EMBL/GenBank/DDBJ whole genome shotgun (WGS) entry which is preliminary data.</text>
</comment>
<dbReference type="PANTHER" id="PTHR12196:SF2">
    <property type="entry name" value="DIPHTHINE--AMMONIA LIGASE"/>
    <property type="match status" value="1"/>
</dbReference>
<dbReference type="GO" id="GO:0017178">
    <property type="term" value="F:diphthine-ammonia ligase activity"/>
    <property type="evidence" value="ECO:0007669"/>
    <property type="project" value="UniProtKB-EC"/>
</dbReference>
<dbReference type="SUPFAM" id="SSF52402">
    <property type="entry name" value="Adenine nucleotide alpha hydrolases-like"/>
    <property type="match status" value="1"/>
</dbReference>
<dbReference type="PIRSF" id="PIRSF039123">
    <property type="entry name" value="Diphthamide_synthase"/>
    <property type="match status" value="1"/>
</dbReference>
<keyword evidence="2" id="KW-0436">Ligase</keyword>
<accession>A0ABW5M305</accession>
<sequence>MSKPKAIMSWSGGKDSALALYHALRSGLWDVTGLLTTVNEQHQRVSMHGVRTELLAAQANRLRLPLQELKLPGDVSMEVYNARMQEAYAVLRKQGVTQAIFGDIFLEDLRAYRVRELEQVGLSGVFPIWQRNSTELIHEFVDLGFRAVLVCVNEKQLDSEFVGRELDLDLLKDLPKSVDPCGENGEYHTFVYDGPIFSSPILFDKGQIVRRTYTPSGGSDCHGDEADEDAWDTGFWYQDLQLQSEEVVRPAEPAGELESDR</sequence>
<dbReference type="Gene3D" id="3.90.1490.10">
    <property type="entry name" value="putative n-type atp pyrophosphatase, domain 2"/>
    <property type="match status" value="1"/>
</dbReference>
<evidence type="ECO:0000313" key="2">
    <source>
        <dbReference type="EMBL" id="MFD2571415.1"/>
    </source>
</evidence>
<dbReference type="Gene3D" id="3.40.50.620">
    <property type="entry name" value="HUPs"/>
    <property type="match status" value="1"/>
</dbReference>
<keyword evidence="3" id="KW-1185">Reference proteome</keyword>
<dbReference type="EMBL" id="JBHULN010000006">
    <property type="protein sequence ID" value="MFD2571415.1"/>
    <property type="molecule type" value="Genomic_DNA"/>
</dbReference>
<name>A0ABW5M305_9BACT</name>
<protein>
    <submittedName>
        <fullName evidence="2">Diphthine--ammonia ligase</fullName>
        <ecNumber evidence="2">6.3.1.14</ecNumber>
    </submittedName>
</protein>
<dbReference type="RefSeq" id="WP_381522941.1">
    <property type="nucleotide sequence ID" value="NZ_JBHULN010000006.1"/>
</dbReference>
<proteinExistence type="predicted"/>
<gene>
    <name evidence="2" type="ORF">ACFSUS_12270</name>
</gene>
<dbReference type="EC" id="6.3.1.14" evidence="2"/>
<evidence type="ECO:0000313" key="3">
    <source>
        <dbReference type="Proteomes" id="UP001597469"/>
    </source>
</evidence>
<dbReference type="InterPro" id="IPR014729">
    <property type="entry name" value="Rossmann-like_a/b/a_fold"/>
</dbReference>
<organism evidence="2 3">
    <name type="scientific">Spirosoma soli</name>
    <dbReference type="NCBI Taxonomy" id="1770529"/>
    <lineage>
        <taxon>Bacteria</taxon>
        <taxon>Pseudomonadati</taxon>
        <taxon>Bacteroidota</taxon>
        <taxon>Cytophagia</taxon>
        <taxon>Cytophagales</taxon>
        <taxon>Cytophagaceae</taxon>
        <taxon>Spirosoma</taxon>
    </lineage>
</organism>
<dbReference type="NCBIfam" id="TIGR00290">
    <property type="entry name" value="MJ0570_dom"/>
    <property type="match status" value="1"/>
</dbReference>
<dbReference type="Proteomes" id="UP001597469">
    <property type="component" value="Unassembled WGS sequence"/>
</dbReference>
<dbReference type="InterPro" id="IPR030662">
    <property type="entry name" value="DPH6/MJ0570"/>
</dbReference>